<dbReference type="AlphaFoldDB" id="A0A5M9HYF0"/>
<evidence type="ECO:0000313" key="1">
    <source>
        <dbReference type="EMBL" id="KAA8500479.1"/>
    </source>
</evidence>
<accession>A0A5M9HYF0</accession>
<dbReference type="Pfam" id="PF20092">
    <property type="entry name" value="DUF6483"/>
    <property type="match status" value="1"/>
</dbReference>
<dbReference type="RefSeq" id="WP_087151287.1">
    <property type="nucleotide sequence ID" value="NZ_VMSO01000024.1"/>
</dbReference>
<reference evidence="1" key="1">
    <citation type="submission" date="2019-07" db="EMBL/GenBank/DDBJ databases">
        <authorList>
            <person name="Wongkuna S."/>
            <person name="Scaria J."/>
        </authorList>
    </citation>
    <scope>NUCLEOTIDE SEQUENCE [LARGE SCALE GENOMIC DNA]</scope>
    <source>
        <strain evidence="1">SW178</strain>
    </source>
</reference>
<gene>
    <name evidence="1" type="ORF">FNY66_13405</name>
</gene>
<proteinExistence type="predicted"/>
<dbReference type="InterPro" id="IPR045507">
    <property type="entry name" value="DUF6483"/>
</dbReference>
<sequence length="129" mass="15273">MLEDKDYVMRIVHEWIRTLIKLIFNKDIDKEEDAEIPLEVMEQFRKLNAMIDDGEINEAENILLDGLREGDRTYFEMSLLFYEKLSGKTDEFLAEHDYSREEVVDGLKYVVNYYGYGSLLEAFAEDIEI</sequence>
<comment type="caution">
    <text evidence="1">The sequence shown here is derived from an EMBL/GenBank/DDBJ whole genome shotgun (WGS) entry which is preliminary data.</text>
</comment>
<name>A0A5M9HYF0_9FIRM</name>
<dbReference type="EMBL" id="VMSO01000024">
    <property type="protein sequence ID" value="KAA8500479.1"/>
    <property type="molecule type" value="Genomic_DNA"/>
</dbReference>
<organism evidence="1 2">
    <name type="scientific">Mediterraneibacter catenae</name>
    <dbReference type="NCBI Taxonomy" id="2594882"/>
    <lineage>
        <taxon>Bacteria</taxon>
        <taxon>Bacillati</taxon>
        <taxon>Bacillota</taxon>
        <taxon>Clostridia</taxon>
        <taxon>Lachnospirales</taxon>
        <taxon>Lachnospiraceae</taxon>
        <taxon>Mediterraneibacter</taxon>
    </lineage>
</organism>
<evidence type="ECO:0000313" key="2">
    <source>
        <dbReference type="Proteomes" id="UP000322025"/>
    </source>
</evidence>
<dbReference type="OrthoDB" id="1650869at2"/>
<dbReference type="Proteomes" id="UP000322025">
    <property type="component" value="Unassembled WGS sequence"/>
</dbReference>
<keyword evidence="2" id="KW-1185">Reference proteome</keyword>
<protein>
    <submittedName>
        <fullName evidence="1">Uncharacterized protein</fullName>
    </submittedName>
</protein>